<evidence type="ECO:0000313" key="5">
    <source>
        <dbReference type="Proteomes" id="UP000272781"/>
    </source>
</evidence>
<dbReference type="InterPro" id="IPR045006">
    <property type="entry name" value="CHLI-like"/>
</dbReference>
<dbReference type="Pfam" id="PF01078">
    <property type="entry name" value="Mg_chelatase"/>
    <property type="match status" value="1"/>
</dbReference>
<dbReference type="EMBL" id="CP027432">
    <property type="protein sequence ID" value="QCI29099.1"/>
    <property type="molecule type" value="Genomic_DNA"/>
</dbReference>
<dbReference type="InterPro" id="IPR027417">
    <property type="entry name" value="P-loop_NTPase"/>
</dbReference>
<proteinExistence type="predicted"/>
<protein>
    <submittedName>
        <fullName evidence="4">Magnesium chelatase family protein</fullName>
    </submittedName>
    <submittedName>
        <fullName evidence="3">YifB family Mg chelatase-like AAA ATPase</fullName>
    </submittedName>
</protein>
<reference evidence="3" key="3">
    <citation type="submission" date="2019-06" db="EMBL/GenBank/DDBJ databases">
        <title>A comparative analysis of the Nautiliaceae.</title>
        <authorList>
            <person name="Grosche A."/>
            <person name="Smedile F."/>
            <person name="Vetriani C."/>
        </authorList>
    </citation>
    <scope>NUCLEOTIDE SEQUENCE</scope>
    <source>
        <strain evidence="3">TB6</strain>
    </source>
</reference>
<dbReference type="EMBL" id="RJVK01000004">
    <property type="protein sequence ID" value="ROR39080.1"/>
    <property type="molecule type" value="Genomic_DNA"/>
</dbReference>
<reference evidence="4 5" key="2">
    <citation type="submission" date="2018-11" db="EMBL/GenBank/DDBJ databases">
        <title>Genomic Encyclopedia of Type Strains, Phase IV (KMG-IV): sequencing the most valuable type-strain genomes for metagenomic binning, comparative biology and taxonomic classification.</title>
        <authorList>
            <person name="Goeker M."/>
        </authorList>
    </citation>
    <scope>NUCLEOTIDE SEQUENCE [LARGE SCALE GENOMIC DNA]</scope>
    <source>
        <strain evidence="4 5">DSM 27783</strain>
    </source>
</reference>
<dbReference type="InterPro" id="IPR014721">
    <property type="entry name" value="Ribsml_uS5_D2-typ_fold_subgr"/>
</dbReference>
<evidence type="ECO:0000259" key="1">
    <source>
        <dbReference type="Pfam" id="PF01078"/>
    </source>
</evidence>
<dbReference type="RefSeq" id="WP_123352959.1">
    <property type="nucleotide sequence ID" value="NZ_CP027432.2"/>
</dbReference>
<evidence type="ECO:0000313" key="4">
    <source>
        <dbReference type="EMBL" id="ROR39080.1"/>
    </source>
</evidence>
<dbReference type="PROSITE" id="PS00676">
    <property type="entry name" value="SIGMA54_INTERACT_2"/>
    <property type="match status" value="1"/>
</dbReference>
<dbReference type="GO" id="GO:0005524">
    <property type="term" value="F:ATP binding"/>
    <property type="evidence" value="ECO:0007669"/>
    <property type="project" value="InterPro"/>
</dbReference>
<dbReference type="InterPro" id="IPR004482">
    <property type="entry name" value="Mg_chelat-rel"/>
</dbReference>
<name>A0AAJ4RBM7_9BACT</name>
<dbReference type="PANTHER" id="PTHR32039:SF7">
    <property type="entry name" value="COMPETENCE PROTEIN COMM"/>
    <property type="match status" value="1"/>
</dbReference>
<accession>A0AAJ4RBM7</accession>
<dbReference type="NCBIfam" id="TIGR00368">
    <property type="entry name" value="YifB family Mg chelatase-like AAA ATPase"/>
    <property type="match status" value="1"/>
</dbReference>
<dbReference type="InterPro" id="IPR025158">
    <property type="entry name" value="Mg_chelat-rel_C"/>
</dbReference>
<dbReference type="PANTHER" id="PTHR32039">
    <property type="entry name" value="MAGNESIUM-CHELATASE SUBUNIT CHLI"/>
    <property type="match status" value="1"/>
</dbReference>
<gene>
    <name evidence="3" type="ORF">C6V80_09040</name>
    <name evidence="4" type="ORF">EDC58_1578</name>
</gene>
<feature type="domain" description="Magnesium chelatase ChlI-like catalytic" evidence="1">
    <location>
        <begin position="200"/>
        <end position="399"/>
    </location>
</feature>
<dbReference type="Proteomes" id="UP000298805">
    <property type="component" value="Chromosome"/>
</dbReference>
<dbReference type="AlphaFoldDB" id="A0AAJ4RBM7"/>
<organism evidence="4 5">
    <name type="scientific">Caminibacter pacificus</name>
    <dbReference type="NCBI Taxonomy" id="1424653"/>
    <lineage>
        <taxon>Bacteria</taxon>
        <taxon>Pseudomonadati</taxon>
        <taxon>Campylobacterota</taxon>
        <taxon>Epsilonproteobacteria</taxon>
        <taxon>Nautiliales</taxon>
        <taxon>Nautiliaceae</taxon>
        <taxon>Caminibacter</taxon>
    </lineage>
</organism>
<dbReference type="InterPro" id="IPR000523">
    <property type="entry name" value="Mg_chelatse_chII-like_cat_dom"/>
</dbReference>
<dbReference type="Gene3D" id="3.40.50.300">
    <property type="entry name" value="P-loop containing nucleotide triphosphate hydrolases"/>
    <property type="match status" value="1"/>
</dbReference>
<dbReference type="SUPFAM" id="SSF54211">
    <property type="entry name" value="Ribosomal protein S5 domain 2-like"/>
    <property type="match status" value="1"/>
</dbReference>
<keyword evidence="6" id="KW-1185">Reference proteome</keyword>
<dbReference type="Pfam" id="PF13541">
    <property type="entry name" value="ChlI"/>
    <property type="match status" value="1"/>
</dbReference>
<dbReference type="Gene3D" id="3.30.230.10">
    <property type="match status" value="1"/>
</dbReference>
<sequence>MEKAIKTETKTKKINSATLDGFIAKKVEVESSFIRALPGFSIVGLGSQSIQEAKERVKSALLNNDFEFPPLKITISLSPSDLRKEGSHFDLPIALSILYHNKEFDFEDFLVLGELGLDGRLKDTTSIFPLILSLRPKKVIIPLESAKKVSKIPGVEIFAFSHLSEFEKFEPQKIEKSSLSYSYLKIDGEKYYYDDSFRLDFSDVLGQEKAKEAALYSAAGFHNILFEGSPGVGKSMIISRLRYIMPPMSLDEILEVEKINAIEGNDVEFKPHRPFRNPHYSSTRAAIFGGGSRGAKVGEIAFANKGILFFDELPHFQKDVLENLRLPLQDKKVLISRVNSKVEYETDILFAAAMNPCPCGNLLSLHKECRCNELEIRRYKNRISEPLYDRIEIYHQMIEDDSEETISSKDMFEKILIAFEMQKGKFNANLEENHKFEMENEAYDIIQKAIKNFSLSKRSEFNTLKLAKTIANTRKRDKIIKEDIFKALSFRRRV</sequence>
<reference evidence="6" key="1">
    <citation type="submission" date="2018-03" db="EMBL/GenBank/DDBJ databases">
        <title>A comparative analysis of the Nautiliaceae.</title>
        <authorList>
            <person name="Grosche A."/>
            <person name="Smedile F."/>
            <person name="Vetriani C."/>
        </authorList>
    </citation>
    <scope>NUCLEOTIDE SEQUENCE [LARGE SCALE GENOMIC DNA]</scope>
    <source>
        <strain evidence="6">TB6</strain>
    </source>
</reference>
<evidence type="ECO:0000313" key="6">
    <source>
        <dbReference type="Proteomes" id="UP000298805"/>
    </source>
</evidence>
<dbReference type="Pfam" id="PF13335">
    <property type="entry name" value="Mg_chelatase_C"/>
    <property type="match status" value="1"/>
</dbReference>
<evidence type="ECO:0000313" key="3">
    <source>
        <dbReference type="EMBL" id="QCI29099.1"/>
    </source>
</evidence>
<dbReference type="Proteomes" id="UP000272781">
    <property type="component" value="Unassembled WGS sequence"/>
</dbReference>
<dbReference type="InterPro" id="IPR025943">
    <property type="entry name" value="Sigma_54_int_dom_ATP-bd_2"/>
</dbReference>
<dbReference type="InterPro" id="IPR020568">
    <property type="entry name" value="Ribosomal_Su5_D2-typ_SF"/>
</dbReference>
<dbReference type="SUPFAM" id="SSF52540">
    <property type="entry name" value="P-loop containing nucleoside triphosphate hydrolases"/>
    <property type="match status" value="1"/>
</dbReference>
<evidence type="ECO:0000259" key="2">
    <source>
        <dbReference type="Pfam" id="PF13335"/>
    </source>
</evidence>
<feature type="domain" description="Mg chelatase-related protein C-terminal" evidence="2">
    <location>
        <begin position="407"/>
        <end position="491"/>
    </location>
</feature>